<protein>
    <recommendedName>
        <fullName evidence="6">Large ribosomal subunit protein uL1c</fullName>
    </recommendedName>
    <alternativeName>
        <fullName evidence="7">CL1</fullName>
    </alternativeName>
</protein>
<dbReference type="CDD" id="cd20071">
    <property type="entry name" value="SET_SMYD"/>
    <property type="match status" value="1"/>
</dbReference>
<evidence type="ECO:0000256" key="1">
    <source>
        <dbReference type="ARBA" id="ARBA00010531"/>
    </source>
</evidence>
<dbReference type="CDD" id="cd00403">
    <property type="entry name" value="Ribosomal_L1"/>
    <property type="match status" value="1"/>
</dbReference>
<dbReference type="GO" id="GO:0006412">
    <property type="term" value="P:translation"/>
    <property type="evidence" value="ECO:0007669"/>
    <property type="project" value="InterPro"/>
</dbReference>
<keyword evidence="4" id="KW-0689">Ribosomal protein</keyword>
<keyword evidence="5" id="KW-0687">Ribonucleoprotein</keyword>
<gene>
    <name evidence="10" type="ORF">SELMODRAFT_407841</name>
</gene>
<feature type="compositionally biased region" description="Basic and acidic residues" evidence="8">
    <location>
        <begin position="603"/>
        <end position="631"/>
    </location>
</feature>
<dbReference type="EMBL" id="GL377572">
    <property type="protein sequence ID" value="EFJ32393.1"/>
    <property type="molecule type" value="Genomic_DNA"/>
</dbReference>
<dbReference type="PANTHER" id="PTHR36427">
    <property type="entry name" value="54S RIBOSOMAL PROTEIN L1, MITOCHONDRIAL"/>
    <property type="match status" value="1"/>
</dbReference>
<evidence type="ECO:0000256" key="3">
    <source>
        <dbReference type="ARBA" id="ARBA00022884"/>
    </source>
</evidence>
<feature type="region of interest" description="Disordered" evidence="8">
    <location>
        <begin position="601"/>
        <end position="764"/>
    </location>
</feature>
<comment type="similarity">
    <text evidence="1">Belongs to the universal ribosomal protein uL1 family.</text>
</comment>
<dbReference type="InterPro" id="IPR016095">
    <property type="entry name" value="Ribosomal_uL1_3-a/b-sand"/>
</dbReference>
<dbReference type="Gene3D" id="3.40.50.790">
    <property type="match status" value="1"/>
</dbReference>
<dbReference type="eggNOG" id="KOG1569">
    <property type="taxonomic scope" value="Eukaryota"/>
</dbReference>
<feature type="domain" description="SET" evidence="9">
    <location>
        <begin position="212"/>
        <end position="386"/>
    </location>
</feature>
<keyword evidence="11" id="KW-1185">Reference proteome</keyword>
<evidence type="ECO:0000256" key="2">
    <source>
        <dbReference type="ARBA" id="ARBA00022730"/>
    </source>
</evidence>
<dbReference type="InterPro" id="IPR001214">
    <property type="entry name" value="SET_dom"/>
</dbReference>
<dbReference type="GO" id="GO:0003735">
    <property type="term" value="F:structural constituent of ribosome"/>
    <property type="evidence" value="ECO:0007669"/>
    <property type="project" value="InterPro"/>
</dbReference>
<dbReference type="InterPro" id="IPR023673">
    <property type="entry name" value="Ribosomal_uL1_CS"/>
</dbReference>
<dbReference type="HOGENOM" id="CLU_295334_0_0_1"/>
<dbReference type="Gramene" id="EFJ32393">
    <property type="protein sequence ID" value="EFJ32393"/>
    <property type="gene ID" value="SELMODRAFT_407841"/>
</dbReference>
<organism evidence="11">
    <name type="scientific">Selaginella moellendorffii</name>
    <name type="common">Spikemoss</name>
    <dbReference type="NCBI Taxonomy" id="88036"/>
    <lineage>
        <taxon>Eukaryota</taxon>
        <taxon>Viridiplantae</taxon>
        <taxon>Streptophyta</taxon>
        <taxon>Embryophyta</taxon>
        <taxon>Tracheophyta</taxon>
        <taxon>Lycopodiopsida</taxon>
        <taxon>Selaginellales</taxon>
        <taxon>Selaginellaceae</taxon>
        <taxon>Selaginella</taxon>
    </lineage>
</organism>
<name>D8R4Y0_SELML</name>
<dbReference type="Pfam" id="PF00687">
    <property type="entry name" value="Ribosomal_L1"/>
    <property type="match status" value="1"/>
</dbReference>
<feature type="compositionally biased region" description="Low complexity" evidence="8">
    <location>
        <begin position="665"/>
        <end position="677"/>
    </location>
</feature>
<evidence type="ECO:0000256" key="8">
    <source>
        <dbReference type="SAM" id="MobiDB-lite"/>
    </source>
</evidence>
<dbReference type="InterPro" id="IPR046341">
    <property type="entry name" value="SET_dom_sf"/>
</dbReference>
<dbReference type="InterPro" id="IPR005878">
    <property type="entry name" value="Ribosom_uL1_bac-type"/>
</dbReference>
<keyword evidence="2" id="KW-0699">rRNA-binding</keyword>
<feature type="compositionally biased region" description="Low complexity" evidence="8">
    <location>
        <begin position="632"/>
        <end position="644"/>
    </location>
</feature>
<dbReference type="PANTHER" id="PTHR36427:SF4">
    <property type="entry name" value="RIBOSOMAL PROTEIN L1P_L10E FAMILY"/>
    <property type="match status" value="1"/>
</dbReference>
<dbReference type="Gene3D" id="3.30.190.20">
    <property type="match status" value="1"/>
</dbReference>
<dbReference type="Gene3D" id="2.170.270.10">
    <property type="entry name" value="SET domain"/>
    <property type="match status" value="1"/>
</dbReference>
<dbReference type="GO" id="GO:0019843">
    <property type="term" value="F:rRNA binding"/>
    <property type="evidence" value="ECO:0007669"/>
    <property type="project" value="UniProtKB-KW"/>
</dbReference>
<dbReference type="InterPro" id="IPR023674">
    <property type="entry name" value="Ribosomal_uL1-like"/>
</dbReference>
<dbReference type="GO" id="GO:0015934">
    <property type="term" value="C:large ribosomal subunit"/>
    <property type="evidence" value="ECO:0007669"/>
    <property type="project" value="InterPro"/>
</dbReference>
<evidence type="ECO:0000256" key="6">
    <source>
        <dbReference type="ARBA" id="ARBA00035205"/>
    </source>
</evidence>
<evidence type="ECO:0000313" key="10">
    <source>
        <dbReference type="EMBL" id="EFJ32393.1"/>
    </source>
</evidence>
<dbReference type="AlphaFoldDB" id="D8R4Y0"/>
<dbReference type="eggNOG" id="KOG2084">
    <property type="taxonomic scope" value="Eukaryota"/>
</dbReference>
<keyword evidence="3" id="KW-0694">RNA-binding</keyword>
<dbReference type="Pfam" id="PF00856">
    <property type="entry name" value="SET"/>
    <property type="match status" value="1"/>
</dbReference>
<dbReference type="InterPro" id="IPR028364">
    <property type="entry name" value="Ribosomal_uL1/biogenesis"/>
</dbReference>
<evidence type="ECO:0000256" key="4">
    <source>
        <dbReference type="ARBA" id="ARBA00022980"/>
    </source>
</evidence>
<dbReference type="SUPFAM" id="SSF56808">
    <property type="entry name" value="Ribosomal protein L1"/>
    <property type="match status" value="1"/>
</dbReference>
<proteinExistence type="inferred from homology"/>
<reference evidence="10 11" key="1">
    <citation type="journal article" date="2011" name="Science">
        <title>The Selaginella genome identifies genetic changes associated with the evolution of vascular plants.</title>
        <authorList>
            <person name="Banks J.A."/>
            <person name="Nishiyama T."/>
            <person name="Hasebe M."/>
            <person name="Bowman J.L."/>
            <person name="Gribskov M."/>
            <person name="dePamphilis C."/>
            <person name="Albert V.A."/>
            <person name="Aono N."/>
            <person name="Aoyama T."/>
            <person name="Ambrose B.A."/>
            <person name="Ashton N.W."/>
            <person name="Axtell M.J."/>
            <person name="Barker E."/>
            <person name="Barker M.S."/>
            <person name="Bennetzen J.L."/>
            <person name="Bonawitz N.D."/>
            <person name="Chapple C."/>
            <person name="Cheng C."/>
            <person name="Correa L.G."/>
            <person name="Dacre M."/>
            <person name="DeBarry J."/>
            <person name="Dreyer I."/>
            <person name="Elias M."/>
            <person name="Engstrom E.M."/>
            <person name="Estelle M."/>
            <person name="Feng L."/>
            <person name="Finet C."/>
            <person name="Floyd S.K."/>
            <person name="Frommer W.B."/>
            <person name="Fujita T."/>
            <person name="Gramzow L."/>
            <person name="Gutensohn M."/>
            <person name="Harholt J."/>
            <person name="Hattori M."/>
            <person name="Heyl A."/>
            <person name="Hirai T."/>
            <person name="Hiwatashi Y."/>
            <person name="Ishikawa M."/>
            <person name="Iwata M."/>
            <person name="Karol K.G."/>
            <person name="Koehler B."/>
            <person name="Kolukisaoglu U."/>
            <person name="Kubo M."/>
            <person name="Kurata T."/>
            <person name="Lalonde S."/>
            <person name="Li K."/>
            <person name="Li Y."/>
            <person name="Litt A."/>
            <person name="Lyons E."/>
            <person name="Manning G."/>
            <person name="Maruyama T."/>
            <person name="Michael T.P."/>
            <person name="Mikami K."/>
            <person name="Miyazaki S."/>
            <person name="Morinaga S."/>
            <person name="Murata T."/>
            <person name="Mueller-Roeber B."/>
            <person name="Nelson D.R."/>
            <person name="Obara M."/>
            <person name="Oguri Y."/>
            <person name="Olmstead R.G."/>
            <person name="Onodera N."/>
            <person name="Petersen B.L."/>
            <person name="Pils B."/>
            <person name="Prigge M."/>
            <person name="Rensing S.A."/>
            <person name="Riano-Pachon D.M."/>
            <person name="Roberts A.W."/>
            <person name="Sato Y."/>
            <person name="Scheller H.V."/>
            <person name="Schulz B."/>
            <person name="Schulz C."/>
            <person name="Shakirov E.V."/>
            <person name="Shibagaki N."/>
            <person name="Shinohara N."/>
            <person name="Shippen D.E."/>
            <person name="Soerensen I."/>
            <person name="Sotooka R."/>
            <person name="Sugimoto N."/>
            <person name="Sugita M."/>
            <person name="Sumikawa N."/>
            <person name="Tanurdzic M."/>
            <person name="Theissen G."/>
            <person name="Ulvskov P."/>
            <person name="Wakazuki S."/>
            <person name="Weng J.K."/>
            <person name="Willats W.W."/>
            <person name="Wipf D."/>
            <person name="Wolf P.G."/>
            <person name="Yang L."/>
            <person name="Zimmer A.D."/>
            <person name="Zhu Q."/>
            <person name="Mitros T."/>
            <person name="Hellsten U."/>
            <person name="Loque D."/>
            <person name="Otillar R."/>
            <person name="Salamov A."/>
            <person name="Schmutz J."/>
            <person name="Shapiro H."/>
            <person name="Lindquist E."/>
            <person name="Lucas S."/>
            <person name="Rokhsar D."/>
            <person name="Grigoriev I.V."/>
        </authorList>
    </citation>
    <scope>NUCLEOTIDE SEQUENCE [LARGE SCALE GENOMIC DNA]</scope>
</reference>
<dbReference type="STRING" id="88036.D8R4Y0"/>
<evidence type="ECO:0000259" key="9">
    <source>
        <dbReference type="PROSITE" id="PS50280"/>
    </source>
</evidence>
<dbReference type="KEGG" id="smo:SELMODRAFT_407841"/>
<evidence type="ECO:0000313" key="11">
    <source>
        <dbReference type="Proteomes" id="UP000001514"/>
    </source>
</evidence>
<dbReference type="FunFam" id="3.40.50.790:FF:000001">
    <property type="entry name" value="50S ribosomal protein L1"/>
    <property type="match status" value="1"/>
</dbReference>
<dbReference type="NCBIfam" id="TIGR01169">
    <property type="entry name" value="rplA_bact"/>
    <property type="match status" value="1"/>
</dbReference>
<dbReference type="PROSITE" id="PS01199">
    <property type="entry name" value="RIBOSOMAL_L1"/>
    <property type="match status" value="1"/>
</dbReference>
<dbReference type="InParanoid" id="D8R4Y0"/>
<dbReference type="SUPFAM" id="SSF82199">
    <property type="entry name" value="SET domain"/>
    <property type="match status" value="1"/>
</dbReference>
<feature type="compositionally biased region" description="Basic and acidic residues" evidence="8">
    <location>
        <begin position="678"/>
        <end position="697"/>
    </location>
</feature>
<dbReference type="PROSITE" id="PS50280">
    <property type="entry name" value="SET"/>
    <property type="match status" value="1"/>
</dbReference>
<dbReference type="Proteomes" id="UP000001514">
    <property type="component" value="Unassembled WGS sequence"/>
</dbReference>
<accession>D8R4Y0</accession>
<sequence>MTQGWKDRIPRLDRLKMLPLREVIREFKDRFEQQQQPGKDRAKCRKLKCYEGYGVAGFLGADPARSGHTVVSAIEACDGCVIFIVIFNAVTSDSSAGQVCSLFPRDVEVVLKEPVLSTVEGSHFPLLFVQSPLSVEIVEARKNLFSRKEEAREIRLKGNEFFAAGSYVAIKSAISRCSKLLKQSESGVYDLEEFLLSSCRQDLAPECADFVGPVEIRMTGDGRGRGVFVTRRVDCGELLLVANPIVYVPNLDRKLSEAELQGNLVVETVRVGNSSTRALKQMDALAIHHNMTGVPKLANFGSNSELDTKEQASSISPARARQIIKMSSFGPRLGGDVPKFAGIWGLPGLINHSCLPNVASDVFGRAMMIRAARDLEAGEEIVLCYVECLASWWEHRRDECFIDWRFTCKCKRCELESRHHEQLKTVSLQQVDVIDKSLELLAMAAQVSQLEQVLDKLDIAELEKVWIRAGGAELYCNYAINELGSFHGNVFVGHVRVMEMLQFTAPGWFKTRFLLARLFLTCPERDKERAMKILVRGITAAYGKLQVKTLLHIAEAFGTDEGGFDEVMALLRRLVRSGGFLGLTRNSNTECGIGVSLRYASSDSKKPGDKQKAPGSSKKEEKAGSKKEEKAAPAVAAKASVEDATVGYAKKAPGSKQEEKAASPTSESGSAKKTSAKASKDAGTKDAGKQALEDDKVPQTASAASEGDVAPPAQSTPAPSESLDEVAYPKRRTMPLPEDRPAPEVEEVEAQAAPAVRKAPPRRPYMPSQMAYDYTLPLPKIIKETATKEKKELVSLGEAIRLVKKSAHCRFVETVEVHIQLGVDPKRSDQIVRGAVTLPYGSGKVVKVAVFADGLAAEEALAAGADVVGTDDLVEKVLASGGKLDFHKCIAIPSIMPKLGKIARILGPRGMMPNPKTGTVTVMVADAVRAAKQGRVDFRADKTAIIHAGLGKVNFPDEHLFQNIAAFSAAVLGAKPAGFKKSSRYTGFFDKFYLSSTVSSLIFSRDSLTISLAGCKICRWDPAYQ</sequence>
<evidence type="ECO:0000256" key="5">
    <source>
        <dbReference type="ARBA" id="ARBA00023274"/>
    </source>
</evidence>
<evidence type="ECO:0000256" key="7">
    <source>
        <dbReference type="ARBA" id="ARBA00082680"/>
    </source>
</evidence>